<evidence type="ECO:0000256" key="5">
    <source>
        <dbReference type="ARBA" id="ARBA00013200"/>
    </source>
</evidence>
<dbReference type="Proteomes" id="UP000279994">
    <property type="component" value="Unassembled WGS sequence"/>
</dbReference>
<keyword evidence="7 19" id="KW-1003">Cell membrane</keyword>
<evidence type="ECO:0000256" key="8">
    <source>
        <dbReference type="ARBA" id="ARBA00022573"/>
    </source>
</evidence>
<gene>
    <name evidence="19 20" type="primary">cobS</name>
    <name evidence="20" type="ORF">EFL26_06810</name>
</gene>
<evidence type="ECO:0000256" key="3">
    <source>
        <dbReference type="ARBA" id="ARBA00004663"/>
    </source>
</evidence>
<evidence type="ECO:0000256" key="9">
    <source>
        <dbReference type="ARBA" id="ARBA00022679"/>
    </source>
</evidence>
<evidence type="ECO:0000256" key="2">
    <source>
        <dbReference type="ARBA" id="ARBA00004651"/>
    </source>
</evidence>
<keyword evidence="8 19" id="KW-0169">Cobalamin biosynthesis</keyword>
<comment type="catalytic activity">
    <reaction evidence="17 19">
        <text>alpha-ribazole + adenosylcob(III)inamide-GDP = adenosylcob(III)alamin + GMP + H(+)</text>
        <dbReference type="Rhea" id="RHEA:16049"/>
        <dbReference type="ChEBI" id="CHEBI:10329"/>
        <dbReference type="ChEBI" id="CHEBI:15378"/>
        <dbReference type="ChEBI" id="CHEBI:18408"/>
        <dbReference type="ChEBI" id="CHEBI:58115"/>
        <dbReference type="ChEBI" id="CHEBI:60487"/>
        <dbReference type="EC" id="2.7.8.26"/>
    </reaction>
</comment>
<evidence type="ECO:0000256" key="16">
    <source>
        <dbReference type="ARBA" id="ARBA00032853"/>
    </source>
</evidence>
<dbReference type="InterPro" id="IPR003805">
    <property type="entry name" value="CobS"/>
</dbReference>
<keyword evidence="12 19" id="KW-1133">Transmembrane helix</keyword>
<evidence type="ECO:0000256" key="18">
    <source>
        <dbReference type="ARBA" id="ARBA00049504"/>
    </source>
</evidence>
<dbReference type="AlphaFoldDB" id="A0A3N0GTU1"/>
<evidence type="ECO:0000256" key="13">
    <source>
        <dbReference type="ARBA" id="ARBA00023136"/>
    </source>
</evidence>
<evidence type="ECO:0000256" key="7">
    <source>
        <dbReference type="ARBA" id="ARBA00022475"/>
    </source>
</evidence>
<comment type="subcellular location">
    <subcellularLocation>
        <location evidence="2 19">Cell membrane</location>
        <topology evidence="2 19">Multi-pass membrane protein</topology>
    </subcellularLocation>
</comment>
<evidence type="ECO:0000313" key="20">
    <source>
        <dbReference type="EMBL" id="RNM15877.1"/>
    </source>
</evidence>
<protein>
    <recommendedName>
        <fullName evidence="6 19">Adenosylcobinamide-GDP ribazoletransferase</fullName>
        <ecNumber evidence="5 19">2.7.8.26</ecNumber>
    </recommendedName>
    <alternativeName>
        <fullName evidence="16 19">Cobalamin synthase</fullName>
    </alternativeName>
    <alternativeName>
        <fullName evidence="15 19">Cobalamin-5'-phosphate synthase</fullName>
    </alternativeName>
</protein>
<comment type="cofactor">
    <cofactor evidence="1 19">
        <name>Mg(2+)</name>
        <dbReference type="ChEBI" id="CHEBI:18420"/>
    </cofactor>
</comment>
<dbReference type="NCBIfam" id="TIGR00317">
    <property type="entry name" value="cobS"/>
    <property type="match status" value="1"/>
</dbReference>
<dbReference type="GO" id="GO:0008818">
    <property type="term" value="F:cobalamin 5'-phosphate synthase activity"/>
    <property type="evidence" value="ECO:0007669"/>
    <property type="project" value="UniProtKB-UniRule"/>
</dbReference>
<dbReference type="EMBL" id="RJSF01000019">
    <property type="protein sequence ID" value="RNM15877.1"/>
    <property type="molecule type" value="Genomic_DNA"/>
</dbReference>
<evidence type="ECO:0000256" key="10">
    <source>
        <dbReference type="ARBA" id="ARBA00022692"/>
    </source>
</evidence>
<keyword evidence="13 19" id="KW-0472">Membrane</keyword>
<evidence type="ECO:0000256" key="11">
    <source>
        <dbReference type="ARBA" id="ARBA00022842"/>
    </source>
</evidence>
<sequence length="252" mass="24585">MNAPTKAVRALAAAVSFLTVVPVARRVALDGADVARGSVLFPVVGAGIGALSGGLVWALGDHVPPLLAAVIGVAAGAAVTGALHLDGLADCADSYGGRTPEDRLRIMRDHTIGTYGGTALLLDLLVRVSALAALAGTSDALLVAAAAGGIGRAGGPLLAAALPYAQTRPGAGEALSAHPSRARAVVAVVVGAVVAVACVGVDAWAVLLVTAVVVPLAGRSASRRLGGVTGDVMGATAELVEIGSLALLVALR</sequence>
<comment type="pathway">
    <text evidence="3 19">Cofactor biosynthesis; adenosylcobalamin biosynthesis; adenosylcobalamin from cob(II)yrinate a,c-diamide: step 7/7.</text>
</comment>
<dbReference type="HAMAP" id="MF_00719">
    <property type="entry name" value="CobS"/>
    <property type="match status" value="1"/>
</dbReference>
<dbReference type="RefSeq" id="WP_123222129.1">
    <property type="nucleotide sequence ID" value="NZ_RJSF01000019.1"/>
</dbReference>
<dbReference type="EC" id="2.7.8.26" evidence="5 19"/>
<feature type="transmembrane region" description="Helical" evidence="19">
    <location>
        <begin position="39"/>
        <end position="59"/>
    </location>
</feature>
<evidence type="ECO:0000256" key="12">
    <source>
        <dbReference type="ARBA" id="ARBA00022989"/>
    </source>
</evidence>
<evidence type="ECO:0000256" key="6">
    <source>
        <dbReference type="ARBA" id="ARBA00015850"/>
    </source>
</evidence>
<evidence type="ECO:0000256" key="15">
    <source>
        <dbReference type="ARBA" id="ARBA00032605"/>
    </source>
</evidence>
<evidence type="ECO:0000256" key="4">
    <source>
        <dbReference type="ARBA" id="ARBA00010561"/>
    </source>
</evidence>
<dbReference type="OrthoDB" id="9794223at2"/>
<feature type="transmembrane region" description="Helical" evidence="19">
    <location>
        <begin position="184"/>
        <end position="214"/>
    </location>
</feature>
<comment type="similarity">
    <text evidence="4 19">Belongs to the CobS family.</text>
</comment>
<feature type="transmembrane region" description="Helical" evidence="19">
    <location>
        <begin position="141"/>
        <end position="164"/>
    </location>
</feature>
<keyword evidence="9 19" id="KW-0808">Transferase</keyword>
<comment type="function">
    <text evidence="14 19">Joins adenosylcobinamide-GDP and alpha-ribazole to generate adenosylcobalamin (Ado-cobalamin). Also synthesizes adenosylcobalamin 5'-phosphate from adenosylcobinamide-GDP and alpha-ribazole 5'-phosphate.</text>
</comment>
<evidence type="ECO:0000256" key="19">
    <source>
        <dbReference type="HAMAP-Rule" id="MF_00719"/>
    </source>
</evidence>
<name>A0A3N0GTU1_9ACTN</name>
<evidence type="ECO:0000256" key="17">
    <source>
        <dbReference type="ARBA" id="ARBA00048623"/>
    </source>
</evidence>
<dbReference type="GO" id="GO:0005886">
    <property type="term" value="C:plasma membrane"/>
    <property type="evidence" value="ECO:0007669"/>
    <property type="project" value="UniProtKB-SubCell"/>
</dbReference>
<dbReference type="PANTHER" id="PTHR34148:SF1">
    <property type="entry name" value="ADENOSYLCOBINAMIDE-GDP RIBAZOLETRANSFERASE"/>
    <property type="match status" value="1"/>
</dbReference>
<keyword evidence="21" id="KW-1185">Reference proteome</keyword>
<evidence type="ECO:0000256" key="1">
    <source>
        <dbReference type="ARBA" id="ARBA00001946"/>
    </source>
</evidence>
<evidence type="ECO:0000256" key="14">
    <source>
        <dbReference type="ARBA" id="ARBA00025228"/>
    </source>
</evidence>
<keyword evidence="11 19" id="KW-0460">Magnesium</keyword>
<accession>A0A3N0GTU1</accession>
<dbReference type="Pfam" id="PF02654">
    <property type="entry name" value="CobS"/>
    <property type="match status" value="1"/>
</dbReference>
<keyword evidence="10 19" id="KW-0812">Transmembrane</keyword>
<feature type="transmembrane region" description="Helical" evidence="19">
    <location>
        <begin position="66"/>
        <end position="85"/>
    </location>
</feature>
<dbReference type="PANTHER" id="PTHR34148">
    <property type="entry name" value="ADENOSYLCOBINAMIDE-GDP RIBAZOLETRANSFERASE"/>
    <property type="match status" value="1"/>
</dbReference>
<reference evidence="20 21" key="1">
    <citation type="submission" date="2018-11" db="EMBL/GenBank/DDBJ databases">
        <authorList>
            <person name="Li F."/>
        </authorList>
    </citation>
    <scope>NUCLEOTIDE SEQUENCE [LARGE SCALE GENOMIC DNA]</scope>
    <source>
        <strain evidence="20 21">Gsoil 818</strain>
    </source>
</reference>
<organism evidence="20 21">
    <name type="scientific">Nocardioides pocheonensis</name>
    <dbReference type="NCBI Taxonomy" id="661485"/>
    <lineage>
        <taxon>Bacteria</taxon>
        <taxon>Bacillati</taxon>
        <taxon>Actinomycetota</taxon>
        <taxon>Actinomycetes</taxon>
        <taxon>Propionibacteriales</taxon>
        <taxon>Nocardioidaceae</taxon>
        <taxon>Nocardioides</taxon>
    </lineage>
</organism>
<dbReference type="GO" id="GO:0009236">
    <property type="term" value="P:cobalamin biosynthetic process"/>
    <property type="evidence" value="ECO:0007669"/>
    <property type="project" value="UniProtKB-UniRule"/>
</dbReference>
<dbReference type="UniPathway" id="UPA00148">
    <property type="reaction ID" value="UER00238"/>
</dbReference>
<dbReference type="GO" id="GO:0051073">
    <property type="term" value="F:adenosylcobinamide-GDP ribazoletransferase activity"/>
    <property type="evidence" value="ECO:0007669"/>
    <property type="project" value="UniProtKB-UniRule"/>
</dbReference>
<comment type="caution">
    <text evidence="20">The sequence shown here is derived from an EMBL/GenBank/DDBJ whole genome shotgun (WGS) entry which is preliminary data.</text>
</comment>
<proteinExistence type="inferred from homology"/>
<evidence type="ECO:0000313" key="21">
    <source>
        <dbReference type="Proteomes" id="UP000279994"/>
    </source>
</evidence>
<comment type="catalytic activity">
    <reaction evidence="18 19">
        <text>alpha-ribazole 5'-phosphate + adenosylcob(III)inamide-GDP = adenosylcob(III)alamin 5'-phosphate + GMP + H(+)</text>
        <dbReference type="Rhea" id="RHEA:23560"/>
        <dbReference type="ChEBI" id="CHEBI:15378"/>
        <dbReference type="ChEBI" id="CHEBI:57918"/>
        <dbReference type="ChEBI" id="CHEBI:58115"/>
        <dbReference type="ChEBI" id="CHEBI:60487"/>
        <dbReference type="ChEBI" id="CHEBI:60493"/>
        <dbReference type="EC" id="2.7.8.26"/>
    </reaction>
</comment>